<comment type="caution">
    <text evidence="1">The sequence shown here is derived from an EMBL/GenBank/DDBJ whole genome shotgun (WGS) entry which is preliminary data.</text>
</comment>
<proteinExistence type="predicted"/>
<dbReference type="Proteomes" id="UP001276659">
    <property type="component" value="Unassembled WGS sequence"/>
</dbReference>
<protein>
    <submittedName>
        <fullName evidence="1">Uncharacterized protein</fullName>
    </submittedName>
</protein>
<name>A0AAD9Z690_9LECA</name>
<evidence type="ECO:0000313" key="2">
    <source>
        <dbReference type="Proteomes" id="UP001276659"/>
    </source>
</evidence>
<organism evidence="1 2">
    <name type="scientific">Lepraria neglecta</name>
    <dbReference type="NCBI Taxonomy" id="209136"/>
    <lineage>
        <taxon>Eukaryota</taxon>
        <taxon>Fungi</taxon>
        <taxon>Dikarya</taxon>
        <taxon>Ascomycota</taxon>
        <taxon>Pezizomycotina</taxon>
        <taxon>Lecanoromycetes</taxon>
        <taxon>OSLEUM clade</taxon>
        <taxon>Lecanoromycetidae</taxon>
        <taxon>Lecanorales</taxon>
        <taxon>Lecanorineae</taxon>
        <taxon>Stereocaulaceae</taxon>
        <taxon>Lepraria</taxon>
    </lineage>
</organism>
<dbReference type="EMBL" id="JASNWA010000007">
    <property type="protein sequence ID" value="KAK3172325.1"/>
    <property type="molecule type" value="Genomic_DNA"/>
</dbReference>
<dbReference type="AlphaFoldDB" id="A0AAD9Z690"/>
<accession>A0AAD9Z690</accession>
<sequence>MLMFSAQEQLLVDGKIEKVVRGLADCMEAETSWEESSGAIFRLRKLAGSIQDARESRETVIECGSSWDFVRLKVPIADTALSILTQCLALLRGLSSPTALVTQKLLDLLEGVEFERVMATDVENTIWSCEGDVNALKDYVMQINKPSVGMVGRMSLGRTVENLGYRMLEVWRILGIERPMPQESGEEAKGSMESQETDKLSIHSFMTATKIAQSQQHASHCG</sequence>
<keyword evidence="2" id="KW-1185">Reference proteome</keyword>
<gene>
    <name evidence="1" type="ORF">OEA41_005646</name>
</gene>
<evidence type="ECO:0000313" key="1">
    <source>
        <dbReference type="EMBL" id="KAK3172325.1"/>
    </source>
</evidence>
<reference evidence="1" key="1">
    <citation type="submission" date="2022-11" db="EMBL/GenBank/DDBJ databases">
        <title>Chromosomal genome sequence assembly and mating type (MAT) locus characterization of the leprose asexual lichenized fungus Lepraria neglecta (Nyl.) Erichsen.</title>
        <authorList>
            <person name="Allen J.L."/>
            <person name="Pfeffer B."/>
        </authorList>
    </citation>
    <scope>NUCLEOTIDE SEQUENCE</scope>
    <source>
        <strain evidence="1">Allen 5258</strain>
    </source>
</reference>